<evidence type="ECO:0000313" key="8">
    <source>
        <dbReference type="Proteomes" id="UP000054007"/>
    </source>
</evidence>
<dbReference type="InterPro" id="IPR016024">
    <property type="entry name" value="ARM-type_fold"/>
</dbReference>
<evidence type="ECO:0000313" key="7">
    <source>
        <dbReference type="EMBL" id="KIY67371.1"/>
    </source>
</evidence>
<dbReference type="SUPFAM" id="SSF48371">
    <property type="entry name" value="ARM repeat"/>
    <property type="match status" value="1"/>
</dbReference>
<evidence type="ECO:0000259" key="6">
    <source>
        <dbReference type="Pfam" id="PF08167"/>
    </source>
</evidence>
<comment type="subcellular location">
    <subcellularLocation>
        <location evidence="1">Nucleus</location>
    </subcellularLocation>
</comment>
<evidence type="ECO:0000256" key="2">
    <source>
        <dbReference type="ARBA" id="ARBA00010511"/>
    </source>
</evidence>
<sequence length="728" mass="77714">MENFSDATHPLKVALQLHLATDTSAAQNIPAVIASLNAAVLSPSSHLPKWIARINSLIHSKEVHARWAGLCLAHRTSMHSKSAMIENAQSWLGVAVPNLSRKETPQVLSASLNLCRIIFSNATDVPEFQRQVCTPNVPKFTAAIMALLNHGGCDLEFQLLLLRTLTKIISLYPTLHRANQAALSTIALKLLDGRAPSPTHPAILKAASRLYATLPMTGGKVGATNLWKKSVEDTLAFGTNAVGFLRTALTQPANHPAIDQPSITVSLNLDRIRCCVTVLTDLFGSDVQRPVQIPIGALVAFAQQLLTLGKDERKGESYLDMNTHIMAASTLPYVWKYGSELVSVLANQLRTHLSPHSLRFATLLVHHLERPDSYAKRLPFLLALESILTHGLPLHSETTRNRIARTALSLVSVVLPSQSDMAESKDQPTAANSGNKRKKRKASAFEGDEVFKTSRDLLFSTADDGETVLAACRVLQLVLSGVGVSPATHSISSRVVLSILLFLPQRAVGSISRDPTLHARLLERVREVAVGLSVGTSNAASKALAVVLRNARASTTLDLLIHPRVPPLVRSMPHVETLSLFHAEESNEEKTIREALGLGNGGSAEMVKEDVVMGDVVPTPLPPPLASALTAPAFAPPTLAPSAPAPALTGPASVQDNTTMVSAPEPAATFSTPAVPAAISFGATPAPKPKATPAAVARPTVPVVVVDEEDDDEEMPTIDLGSDSEDED</sequence>
<dbReference type="AlphaFoldDB" id="A0A0D7BCV5"/>
<organism evidence="7 8">
    <name type="scientific">Cylindrobasidium torrendii FP15055 ss-10</name>
    <dbReference type="NCBI Taxonomy" id="1314674"/>
    <lineage>
        <taxon>Eukaryota</taxon>
        <taxon>Fungi</taxon>
        <taxon>Dikarya</taxon>
        <taxon>Basidiomycota</taxon>
        <taxon>Agaricomycotina</taxon>
        <taxon>Agaricomycetes</taxon>
        <taxon>Agaricomycetidae</taxon>
        <taxon>Agaricales</taxon>
        <taxon>Marasmiineae</taxon>
        <taxon>Physalacriaceae</taxon>
        <taxon>Cylindrobasidium</taxon>
    </lineage>
</organism>
<evidence type="ECO:0000256" key="3">
    <source>
        <dbReference type="ARBA" id="ARBA00021502"/>
    </source>
</evidence>
<evidence type="ECO:0000256" key="4">
    <source>
        <dbReference type="ARBA" id="ARBA00023242"/>
    </source>
</evidence>
<accession>A0A0D7BCV5</accession>
<evidence type="ECO:0000256" key="1">
    <source>
        <dbReference type="ARBA" id="ARBA00004123"/>
    </source>
</evidence>
<dbReference type="Proteomes" id="UP000054007">
    <property type="component" value="Unassembled WGS sequence"/>
</dbReference>
<proteinExistence type="inferred from homology"/>
<dbReference type="PANTHER" id="PTHR34105:SF1">
    <property type="entry name" value="PROLINE-, GLUTAMIC ACID- AND LEUCINE-RICH PROTEIN 1"/>
    <property type="match status" value="1"/>
</dbReference>
<feature type="domain" description="Pre-rRNA-processing protein RIX1 N-terminal" evidence="6">
    <location>
        <begin position="14"/>
        <end position="196"/>
    </location>
</feature>
<dbReference type="GO" id="GO:0006364">
    <property type="term" value="P:rRNA processing"/>
    <property type="evidence" value="ECO:0007669"/>
    <property type="project" value="TreeGrafter"/>
</dbReference>
<comment type="similarity">
    <text evidence="2">Belongs to the RIX1/PELP1 family.</text>
</comment>
<dbReference type="STRING" id="1314674.A0A0D7BCV5"/>
<dbReference type="PANTHER" id="PTHR34105">
    <property type="entry name" value="PROLINE-, GLUTAMIC ACID- AND LEUCINE-RICH PROTEIN 1"/>
    <property type="match status" value="1"/>
</dbReference>
<feature type="region of interest" description="Disordered" evidence="5">
    <location>
        <begin position="419"/>
        <end position="445"/>
    </location>
</feature>
<keyword evidence="4" id="KW-0539">Nucleus</keyword>
<dbReference type="Pfam" id="PF08167">
    <property type="entry name" value="RIX1"/>
    <property type="match status" value="1"/>
</dbReference>
<feature type="compositionally biased region" description="Acidic residues" evidence="5">
    <location>
        <begin position="706"/>
        <end position="728"/>
    </location>
</feature>
<evidence type="ECO:0000256" key="5">
    <source>
        <dbReference type="SAM" id="MobiDB-lite"/>
    </source>
</evidence>
<name>A0A0D7BCV5_9AGAR</name>
<gene>
    <name evidence="7" type="ORF">CYLTODRAFT_444097</name>
</gene>
<dbReference type="OrthoDB" id="20900at2759"/>
<protein>
    <recommendedName>
        <fullName evidence="3">Pre-rRNA-processing protein RIX1</fullName>
    </recommendedName>
</protein>
<feature type="region of interest" description="Disordered" evidence="5">
    <location>
        <begin position="701"/>
        <end position="728"/>
    </location>
</feature>
<keyword evidence="8" id="KW-1185">Reference proteome</keyword>
<dbReference type="InterPro" id="IPR012583">
    <property type="entry name" value="RIX1_N"/>
</dbReference>
<reference evidence="7 8" key="1">
    <citation type="journal article" date="2015" name="Fungal Genet. Biol.">
        <title>Evolution of novel wood decay mechanisms in Agaricales revealed by the genome sequences of Fistulina hepatica and Cylindrobasidium torrendii.</title>
        <authorList>
            <person name="Floudas D."/>
            <person name="Held B.W."/>
            <person name="Riley R."/>
            <person name="Nagy L.G."/>
            <person name="Koehler G."/>
            <person name="Ransdell A.S."/>
            <person name="Younus H."/>
            <person name="Chow J."/>
            <person name="Chiniquy J."/>
            <person name="Lipzen A."/>
            <person name="Tritt A."/>
            <person name="Sun H."/>
            <person name="Haridas S."/>
            <person name="LaButti K."/>
            <person name="Ohm R.A."/>
            <person name="Kues U."/>
            <person name="Blanchette R.A."/>
            <person name="Grigoriev I.V."/>
            <person name="Minto R.E."/>
            <person name="Hibbett D.S."/>
        </authorList>
    </citation>
    <scope>NUCLEOTIDE SEQUENCE [LARGE SCALE GENOMIC DNA]</scope>
    <source>
        <strain evidence="7 8">FP15055 ss-10</strain>
    </source>
</reference>
<dbReference type="EMBL" id="KN880528">
    <property type="protein sequence ID" value="KIY67371.1"/>
    <property type="molecule type" value="Genomic_DNA"/>
</dbReference>
<dbReference type="GO" id="GO:0005634">
    <property type="term" value="C:nucleus"/>
    <property type="evidence" value="ECO:0007669"/>
    <property type="project" value="UniProtKB-SubCell"/>
</dbReference>